<dbReference type="InterPro" id="IPR042121">
    <property type="entry name" value="MutL_C_regsub"/>
</dbReference>
<dbReference type="Gene3D" id="3.30.1370.100">
    <property type="entry name" value="MutL, C-terminal domain, regulatory subdomain"/>
    <property type="match status" value="1"/>
</dbReference>
<evidence type="ECO:0000259" key="6">
    <source>
        <dbReference type="SMART" id="SM00853"/>
    </source>
</evidence>
<gene>
    <name evidence="4" type="primary">mutL</name>
    <name evidence="8" type="ordered locus">Desru_1982</name>
</gene>
<feature type="region of interest" description="Disordered" evidence="5">
    <location>
        <begin position="343"/>
        <end position="428"/>
    </location>
</feature>
<dbReference type="HOGENOM" id="CLU_004131_4_1_9"/>
<dbReference type="GO" id="GO:0016887">
    <property type="term" value="F:ATP hydrolysis activity"/>
    <property type="evidence" value="ECO:0007669"/>
    <property type="project" value="InterPro"/>
</dbReference>
<dbReference type="SMART" id="SM01340">
    <property type="entry name" value="DNA_mis_repair"/>
    <property type="match status" value="1"/>
</dbReference>
<dbReference type="InterPro" id="IPR002099">
    <property type="entry name" value="MutL/Mlh/PMS"/>
</dbReference>
<dbReference type="CDD" id="cd16926">
    <property type="entry name" value="HATPase_MutL-MLH-PMS-like"/>
    <property type="match status" value="1"/>
</dbReference>
<dbReference type="GO" id="GO:0030983">
    <property type="term" value="F:mismatched DNA binding"/>
    <property type="evidence" value="ECO:0007669"/>
    <property type="project" value="InterPro"/>
</dbReference>
<dbReference type="InterPro" id="IPR020667">
    <property type="entry name" value="DNA_mismatch_repair_MutL"/>
</dbReference>
<reference evidence="8 9" key="2">
    <citation type="journal article" date="2012" name="Stand. Genomic Sci.">
        <title>Complete genome sequence of the sulfate-reducing firmicute Desulfotomaculum ruminis type strain (DL(T)).</title>
        <authorList>
            <person name="Spring S."/>
            <person name="Visser M."/>
            <person name="Lu M."/>
            <person name="Copeland A."/>
            <person name="Lapidus A."/>
            <person name="Lucas S."/>
            <person name="Cheng J.F."/>
            <person name="Han C."/>
            <person name="Tapia R."/>
            <person name="Goodwin L.A."/>
            <person name="Pitluck S."/>
            <person name="Ivanova N."/>
            <person name="Land M."/>
            <person name="Hauser L."/>
            <person name="Larimer F."/>
            <person name="Rohde M."/>
            <person name="Goker M."/>
            <person name="Detter J.C."/>
            <person name="Kyrpides N.C."/>
            <person name="Woyke T."/>
            <person name="Schaap P.J."/>
            <person name="Plugge C.M."/>
            <person name="Muyzer G."/>
            <person name="Kuever J."/>
            <person name="Pereira I.A."/>
            <person name="Parshina S.N."/>
            <person name="Bernier-Latmani R."/>
            <person name="Stams A.J."/>
            <person name="Klenk H.P."/>
        </authorList>
    </citation>
    <scope>NUCLEOTIDE SEQUENCE [LARGE SCALE GENOMIC DNA]</scope>
    <source>
        <strain evidence="9">ATCC 23193 / DSM 2154 / NCIB 8452 / DL</strain>
    </source>
</reference>
<dbReference type="GO" id="GO:0140664">
    <property type="term" value="F:ATP-dependent DNA damage sensor activity"/>
    <property type="evidence" value="ECO:0007669"/>
    <property type="project" value="InterPro"/>
</dbReference>
<accession>F6DV85</accession>
<dbReference type="InterPro" id="IPR014762">
    <property type="entry name" value="DNA_mismatch_repair_CS"/>
</dbReference>
<keyword evidence="3 4" id="KW-0234">DNA repair</keyword>
<comment type="function">
    <text evidence="4">This protein is involved in the repair of mismatches in DNA. It is required for dam-dependent methyl-directed DNA mismatch repair. May act as a 'molecular matchmaker', a protein that promotes the formation of a stable complex between two or more DNA-binding proteins in an ATP-dependent manner without itself being part of a final effector complex.</text>
</comment>
<name>F6DV85_DESRL</name>
<evidence type="ECO:0000256" key="3">
    <source>
        <dbReference type="ARBA" id="ARBA00023204"/>
    </source>
</evidence>
<dbReference type="GO" id="GO:0005524">
    <property type="term" value="F:ATP binding"/>
    <property type="evidence" value="ECO:0007669"/>
    <property type="project" value="InterPro"/>
</dbReference>
<dbReference type="InterPro" id="IPR038973">
    <property type="entry name" value="MutL/Mlh/Pms-like"/>
</dbReference>
<dbReference type="RefSeq" id="WP_013842000.1">
    <property type="nucleotide sequence ID" value="NC_015589.1"/>
</dbReference>
<feature type="compositionally biased region" description="Basic and acidic residues" evidence="5">
    <location>
        <begin position="345"/>
        <end position="361"/>
    </location>
</feature>
<dbReference type="InterPro" id="IPR037198">
    <property type="entry name" value="MutL_C_sf"/>
</dbReference>
<protein>
    <recommendedName>
        <fullName evidence="4">DNA mismatch repair protein MutL</fullName>
    </recommendedName>
</protein>
<dbReference type="Pfam" id="PF08676">
    <property type="entry name" value="MutL_C"/>
    <property type="match status" value="1"/>
</dbReference>
<dbReference type="SUPFAM" id="SSF118116">
    <property type="entry name" value="DNA mismatch repair protein MutL"/>
    <property type="match status" value="1"/>
</dbReference>
<dbReference type="FunFam" id="3.30.565.10:FF:000003">
    <property type="entry name" value="DNA mismatch repair endonuclease MutL"/>
    <property type="match status" value="1"/>
</dbReference>
<dbReference type="PANTHER" id="PTHR10073:SF12">
    <property type="entry name" value="DNA MISMATCH REPAIR PROTEIN MLH1"/>
    <property type="match status" value="1"/>
</dbReference>
<dbReference type="Gene3D" id="3.30.1540.20">
    <property type="entry name" value="MutL, C-terminal domain, dimerisation subdomain"/>
    <property type="match status" value="1"/>
</dbReference>
<dbReference type="SUPFAM" id="SSF54211">
    <property type="entry name" value="Ribosomal protein S5 domain 2-like"/>
    <property type="match status" value="1"/>
</dbReference>
<feature type="domain" description="DNA mismatch repair protein S5" evidence="7">
    <location>
        <begin position="209"/>
        <end position="327"/>
    </location>
</feature>
<feature type="domain" description="MutL C-terminal dimerisation" evidence="6">
    <location>
        <begin position="453"/>
        <end position="595"/>
    </location>
</feature>
<evidence type="ECO:0000313" key="9">
    <source>
        <dbReference type="Proteomes" id="UP000009234"/>
    </source>
</evidence>
<dbReference type="InterPro" id="IPR014721">
    <property type="entry name" value="Ribsml_uS5_D2-typ_fold_subgr"/>
</dbReference>
<dbReference type="HAMAP" id="MF_00149">
    <property type="entry name" value="DNA_mis_repair"/>
    <property type="match status" value="1"/>
</dbReference>
<dbReference type="OrthoDB" id="9763467at2"/>
<dbReference type="SMART" id="SM00853">
    <property type="entry name" value="MutL_C"/>
    <property type="match status" value="1"/>
</dbReference>
<dbReference type="EMBL" id="CP002780">
    <property type="protein sequence ID" value="AEG60238.1"/>
    <property type="molecule type" value="Genomic_DNA"/>
</dbReference>
<dbReference type="Gene3D" id="3.30.230.10">
    <property type="match status" value="1"/>
</dbReference>
<dbReference type="SUPFAM" id="SSF55874">
    <property type="entry name" value="ATPase domain of HSP90 chaperone/DNA topoisomerase II/histidine kinase"/>
    <property type="match status" value="1"/>
</dbReference>
<dbReference type="AlphaFoldDB" id="F6DV85"/>
<dbReference type="InterPro" id="IPR042120">
    <property type="entry name" value="MutL_C_dimsub"/>
</dbReference>
<dbReference type="NCBIfam" id="TIGR00585">
    <property type="entry name" value="mutl"/>
    <property type="match status" value="1"/>
</dbReference>
<dbReference type="KEGG" id="dru:Desru_1982"/>
<proteinExistence type="inferred from homology"/>
<dbReference type="InterPro" id="IPR014790">
    <property type="entry name" value="MutL_C"/>
</dbReference>
<evidence type="ECO:0000256" key="2">
    <source>
        <dbReference type="ARBA" id="ARBA00022763"/>
    </source>
</evidence>
<dbReference type="Proteomes" id="UP000009234">
    <property type="component" value="Chromosome"/>
</dbReference>
<dbReference type="eggNOG" id="COG0323">
    <property type="taxonomic scope" value="Bacteria"/>
</dbReference>
<keyword evidence="2 4" id="KW-0227">DNA damage</keyword>
<dbReference type="STRING" id="696281.Desru_1982"/>
<evidence type="ECO:0000256" key="4">
    <source>
        <dbReference type="HAMAP-Rule" id="MF_00149"/>
    </source>
</evidence>
<evidence type="ECO:0000259" key="7">
    <source>
        <dbReference type="SMART" id="SM01340"/>
    </source>
</evidence>
<feature type="compositionally biased region" description="Polar residues" evidence="5">
    <location>
        <begin position="381"/>
        <end position="395"/>
    </location>
</feature>
<evidence type="ECO:0000256" key="5">
    <source>
        <dbReference type="SAM" id="MobiDB-lite"/>
    </source>
</evidence>
<organism evidence="8 9">
    <name type="scientific">Desulforamulus ruminis (strain ATCC 23193 / DSM 2154 / NCIMB 8452 / DL)</name>
    <name type="common">Desulfotomaculum ruminis</name>
    <dbReference type="NCBI Taxonomy" id="696281"/>
    <lineage>
        <taxon>Bacteria</taxon>
        <taxon>Bacillati</taxon>
        <taxon>Bacillota</taxon>
        <taxon>Clostridia</taxon>
        <taxon>Eubacteriales</taxon>
        <taxon>Peptococcaceae</taxon>
        <taxon>Desulforamulus</taxon>
    </lineage>
</organism>
<dbReference type="InterPro" id="IPR013507">
    <property type="entry name" value="DNA_mismatch_S5_2-like"/>
</dbReference>
<dbReference type="PROSITE" id="PS00058">
    <property type="entry name" value="DNA_MISMATCH_REPAIR_1"/>
    <property type="match status" value="1"/>
</dbReference>
<dbReference type="Gene3D" id="3.30.565.10">
    <property type="entry name" value="Histidine kinase-like ATPase, C-terminal domain"/>
    <property type="match status" value="1"/>
</dbReference>
<dbReference type="Pfam" id="PF13589">
    <property type="entry name" value="HATPase_c_3"/>
    <property type="match status" value="1"/>
</dbReference>
<dbReference type="GO" id="GO:0032300">
    <property type="term" value="C:mismatch repair complex"/>
    <property type="evidence" value="ECO:0007669"/>
    <property type="project" value="InterPro"/>
</dbReference>
<dbReference type="CDD" id="cd00782">
    <property type="entry name" value="MutL_Trans"/>
    <property type="match status" value="1"/>
</dbReference>
<dbReference type="PANTHER" id="PTHR10073">
    <property type="entry name" value="DNA MISMATCH REPAIR PROTEIN MLH, PMS, MUTL"/>
    <property type="match status" value="1"/>
</dbReference>
<dbReference type="InterPro" id="IPR036890">
    <property type="entry name" value="HATPase_C_sf"/>
</dbReference>
<reference evidence="9" key="1">
    <citation type="submission" date="2011-05" db="EMBL/GenBank/DDBJ databases">
        <title>Complete sequence of Desulfotomaculum ruminis DSM 2154.</title>
        <authorList>
            <person name="Lucas S."/>
            <person name="Copeland A."/>
            <person name="Lapidus A."/>
            <person name="Cheng J.-F."/>
            <person name="Goodwin L."/>
            <person name="Pitluck S."/>
            <person name="Lu M."/>
            <person name="Detter J.C."/>
            <person name="Han C."/>
            <person name="Tapia R."/>
            <person name="Land M."/>
            <person name="Hauser L."/>
            <person name="Kyrpides N."/>
            <person name="Ivanova N."/>
            <person name="Mikhailova N."/>
            <person name="Pagani I."/>
            <person name="Stams A.J.M."/>
            <person name="Plugge C.M."/>
            <person name="Muyzer G."/>
            <person name="Kuever J."/>
            <person name="Parshina S.N."/>
            <person name="Ivanova A.E."/>
            <person name="Nazina T.N."/>
            <person name="Brambilla E."/>
            <person name="Spring S."/>
            <person name="Klenk H.-P."/>
            <person name="Woyke T."/>
        </authorList>
    </citation>
    <scope>NUCLEOTIDE SEQUENCE [LARGE SCALE GENOMIC DNA]</scope>
    <source>
        <strain evidence="9">ATCC 23193 / DSM 2154 / NCIB 8452 / DL</strain>
    </source>
</reference>
<dbReference type="InterPro" id="IPR020568">
    <property type="entry name" value="Ribosomal_Su5_D2-typ_SF"/>
</dbReference>
<keyword evidence="9" id="KW-1185">Reference proteome</keyword>
<comment type="similarity">
    <text evidence="1 4">Belongs to the DNA mismatch repair MutL/HexB family.</text>
</comment>
<evidence type="ECO:0000256" key="1">
    <source>
        <dbReference type="ARBA" id="ARBA00006082"/>
    </source>
</evidence>
<evidence type="ECO:0000313" key="8">
    <source>
        <dbReference type="EMBL" id="AEG60238.1"/>
    </source>
</evidence>
<dbReference type="GO" id="GO:0006298">
    <property type="term" value="P:mismatch repair"/>
    <property type="evidence" value="ECO:0007669"/>
    <property type="project" value="UniProtKB-UniRule"/>
</dbReference>
<dbReference type="Pfam" id="PF01119">
    <property type="entry name" value="DNA_mis_repair"/>
    <property type="match status" value="1"/>
</dbReference>
<sequence>MSKIQVLDEATANQIAAGEVVERPVSVAKELVENSLDAGASRITVELIQGGLSGIKVIDNGSGMSPEDAKLCFQRHATSKIKTAGDLTRILTLGFRGEALPSIASVAKVALVTRTRDDLAGTEVRMEGGQLLSVSPAGCPVGTTIDVQELFYNTPARRKHLKSPNAEAGQISDLFAKLALARPDVRMELRSNGRVIFCSPGNGSLRDAAASVFGPDNVRSMIEMNHQGRLLTIRGFISKPVLTRASRQYQNFYINQRYIRSIFISSLLLQAYQTLIPAGRFPLALLHIALDPEQVDVNVHPTKMEVRLAREKELAEELLEIFSGHLNVPAAVAGLWEMMPGRKAKPPEEKAPDYKEPEPYKENPSSVLKNKPLVQEKKAGTVSTNSRKEAAQTQLPFPGRTLRGEEPRPKPNQQDELPFKNTVSDPPPIKKGSLLLETTPSYGADAIFASLRPVGQVFPTYVLAQGEGSLYIIDQHAAHERVFYEKYKEQLTRGVQSQMLLEPVPLDIPYHHLQRLIANVVALSDMGFVVEHFGGDTFLLRGVPPGTTEKPVELFMDLLDRLQDSPAEQLDNSLMIDRLAAAMACRDAVKAGTRLGHKEIQSLLEGLSRCHSPYTCPHGRPTLIQITQEELNKRFKR</sequence>